<dbReference type="AlphaFoldDB" id="A0A1M2VS18"/>
<gene>
    <name evidence="2" type="ORF">TRAPUB_13145</name>
</gene>
<comment type="caution">
    <text evidence="2">The sequence shown here is derived from an EMBL/GenBank/DDBJ whole genome shotgun (WGS) entry which is preliminary data.</text>
</comment>
<sequence>MQAAGLATKPDCRVDEDLAELRRRIVLGSGGRVGLRVGVWSGYQRTSSSQVRRSTYSWRRDGNERRNQPPKGRLTRRGCKKLWLQRHHEDARAGLTGKWVQAAGLATKPRSQGG</sequence>
<feature type="compositionally biased region" description="Basic and acidic residues" evidence="1">
    <location>
        <begin position="58"/>
        <end position="67"/>
    </location>
</feature>
<keyword evidence="3" id="KW-1185">Reference proteome</keyword>
<proteinExistence type="predicted"/>
<dbReference type="EMBL" id="MNAD01000788">
    <property type="protein sequence ID" value="OJT10340.1"/>
    <property type="molecule type" value="Genomic_DNA"/>
</dbReference>
<evidence type="ECO:0000313" key="3">
    <source>
        <dbReference type="Proteomes" id="UP000184267"/>
    </source>
</evidence>
<name>A0A1M2VS18_TRAPU</name>
<feature type="region of interest" description="Disordered" evidence="1">
    <location>
        <begin position="51"/>
        <end position="75"/>
    </location>
</feature>
<organism evidence="2 3">
    <name type="scientific">Trametes pubescens</name>
    <name type="common">White-rot fungus</name>
    <dbReference type="NCBI Taxonomy" id="154538"/>
    <lineage>
        <taxon>Eukaryota</taxon>
        <taxon>Fungi</taxon>
        <taxon>Dikarya</taxon>
        <taxon>Basidiomycota</taxon>
        <taxon>Agaricomycotina</taxon>
        <taxon>Agaricomycetes</taxon>
        <taxon>Polyporales</taxon>
        <taxon>Polyporaceae</taxon>
        <taxon>Trametes</taxon>
    </lineage>
</organism>
<protein>
    <submittedName>
        <fullName evidence="2">Uncharacterized protein</fullName>
    </submittedName>
</protein>
<evidence type="ECO:0000313" key="2">
    <source>
        <dbReference type="EMBL" id="OJT10340.1"/>
    </source>
</evidence>
<accession>A0A1M2VS18</accession>
<evidence type="ECO:0000256" key="1">
    <source>
        <dbReference type="SAM" id="MobiDB-lite"/>
    </source>
</evidence>
<reference evidence="2 3" key="1">
    <citation type="submission" date="2016-10" db="EMBL/GenBank/DDBJ databases">
        <title>Genome sequence of the basidiomycete white-rot fungus Trametes pubescens.</title>
        <authorList>
            <person name="Makela M.R."/>
            <person name="Granchi Z."/>
            <person name="Peng M."/>
            <person name="De Vries R.P."/>
            <person name="Grigoriev I."/>
            <person name="Riley R."/>
            <person name="Hilden K."/>
        </authorList>
    </citation>
    <scope>NUCLEOTIDE SEQUENCE [LARGE SCALE GENOMIC DNA]</scope>
    <source>
        <strain evidence="2 3">FBCC735</strain>
    </source>
</reference>
<dbReference type="Proteomes" id="UP000184267">
    <property type="component" value="Unassembled WGS sequence"/>
</dbReference>